<dbReference type="OrthoDB" id="47059at2759"/>
<evidence type="ECO:0000256" key="6">
    <source>
        <dbReference type="ARBA" id="ARBA00023180"/>
    </source>
</evidence>
<evidence type="ECO:0000256" key="10">
    <source>
        <dbReference type="RuleBase" id="RU361161"/>
    </source>
</evidence>
<dbReference type="InterPro" id="IPR050288">
    <property type="entry name" value="Cellulose_deg_GH3"/>
</dbReference>
<evidence type="ECO:0000259" key="11">
    <source>
        <dbReference type="Pfam" id="PF00933"/>
    </source>
</evidence>
<dbReference type="InterPro" id="IPR001764">
    <property type="entry name" value="Glyco_hydro_3_N"/>
</dbReference>
<feature type="domain" description="Glycoside hydrolase family 3 C-terminal" evidence="12">
    <location>
        <begin position="300"/>
        <end position="365"/>
    </location>
</feature>
<dbReference type="Pfam" id="PF01915">
    <property type="entry name" value="Glyco_hydro_3_C"/>
    <property type="match status" value="1"/>
</dbReference>
<dbReference type="PANTHER" id="PTHR42715">
    <property type="entry name" value="BETA-GLUCOSIDASE"/>
    <property type="match status" value="1"/>
</dbReference>
<evidence type="ECO:0000256" key="8">
    <source>
        <dbReference type="ARBA" id="ARBA00023295"/>
    </source>
</evidence>
<evidence type="ECO:0000256" key="2">
    <source>
        <dbReference type="ARBA" id="ARBA00004987"/>
    </source>
</evidence>
<dbReference type="GO" id="GO:0030245">
    <property type="term" value="P:cellulose catabolic process"/>
    <property type="evidence" value="ECO:0007669"/>
    <property type="project" value="UniProtKB-UniPathway"/>
</dbReference>
<dbReference type="PROSITE" id="PS00775">
    <property type="entry name" value="GLYCOSYL_HYDROL_F3"/>
    <property type="match status" value="1"/>
</dbReference>
<dbReference type="UniPathway" id="UPA00696"/>
<dbReference type="EC" id="3.2.1.21" evidence="4 10"/>
<dbReference type="AlphaFoldDB" id="A0A2T2N897"/>
<dbReference type="InterPro" id="IPR019800">
    <property type="entry name" value="Glyco_hydro_3_AS"/>
</dbReference>
<feature type="domain" description="Glycoside hydrolase family 3 N-terminal" evidence="11">
    <location>
        <begin position="62"/>
        <end position="264"/>
    </location>
</feature>
<dbReference type="PRINTS" id="PR00133">
    <property type="entry name" value="GLHYDRLASE3"/>
</dbReference>
<dbReference type="EMBL" id="KZ678143">
    <property type="protein sequence ID" value="PSN61600.1"/>
    <property type="molecule type" value="Genomic_DNA"/>
</dbReference>
<evidence type="ECO:0000256" key="9">
    <source>
        <dbReference type="ARBA" id="ARBA00023326"/>
    </source>
</evidence>
<gene>
    <name evidence="13" type="ORF">BS50DRAFT_638905</name>
</gene>
<evidence type="ECO:0000256" key="3">
    <source>
        <dbReference type="ARBA" id="ARBA00005336"/>
    </source>
</evidence>
<comment type="pathway">
    <text evidence="2 10">Glycan metabolism; cellulose degradation.</text>
</comment>
<dbReference type="InterPro" id="IPR036962">
    <property type="entry name" value="Glyco_hydro_3_N_sf"/>
</dbReference>
<accession>A0A2T2N897</accession>
<sequence>MASIDVEHVLSRMTDREKLSLLAGINFWHTRPIPKYGMRSLRLSDGPNGARGTRFFNSVPASCLPCGTALGATFDEGLLYEAGRLMAKEAKAKGAHVILGPTINIEDPVVAGTIVASSINGMQSLKVFSALKHFVCNDQEHERNKVNTVVAERALREIYLLSFQIAIRELRPKVIMTSYNKINGVHVAEDKKFLQDILRSEWKWNGLIVSDWFGTYSTSESINAGLDLEMPGPTRWRGEAAFVAATTDKLYPNAIDDRVRALLNLINEYEGSNVPNNAPEITIESPETSSLLRRLASESIVLMKNSLGVLPLRKDKRTLVIGPNASVAAYCGGGSAALRASYTITPLNAIRNKVSEEVAFTIGAQSHRELPDLGTLLLPTLYASEKGVTFKAYNEPPEIENRKELDTLKFKTANMMFMDYNNPELKDFWYTDIEGYC</sequence>
<keyword evidence="6" id="KW-0325">Glycoprotein</keyword>
<evidence type="ECO:0000256" key="7">
    <source>
        <dbReference type="ARBA" id="ARBA00023277"/>
    </source>
</evidence>
<keyword evidence="7 10" id="KW-0119">Carbohydrate metabolism</keyword>
<organism evidence="13 14">
    <name type="scientific">Corynespora cassiicola Philippines</name>
    <dbReference type="NCBI Taxonomy" id="1448308"/>
    <lineage>
        <taxon>Eukaryota</taxon>
        <taxon>Fungi</taxon>
        <taxon>Dikarya</taxon>
        <taxon>Ascomycota</taxon>
        <taxon>Pezizomycotina</taxon>
        <taxon>Dothideomycetes</taxon>
        <taxon>Pleosporomycetidae</taxon>
        <taxon>Pleosporales</taxon>
        <taxon>Corynesporascaceae</taxon>
        <taxon>Corynespora</taxon>
    </lineage>
</organism>
<dbReference type="Gene3D" id="3.20.20.300">
    <property type="entry name" value="Glycoside hydrolase, family 3, N-terminal domain"/>
    <property type="match status" value="1"/>
</dbReference>
<dbReference type="InterPro" id="IPR036881">
    <property type="entry name" value="Glyco_hydro_3_C_sf"/>
</dbReference>
<evidence type="ECO:0000313" key="13">
    <source>
        <dbReference type="EMBL" id="PSN61600.1"/>
    </source>
</evidence>
<keyword evidence="8 10" id="KW-0326">Glycosidase</keyword>
<dbReference type="STRING" id="1448308.A0A2T2N897"/>
<evidence type="ECO:0000259" key="12">
    <source>
        <dbReference type="Pfam" id="PF01915"/>
    </source>
</evidence>
<dbReference type="InterPro" id="IPR017853">
    <property type="entry name" value="GH"/>
</dbReference>
<evidence type="ECO:0000256" key="4">
    <source>
        <dbReference type="ARBA" id="ARBA00012744"/>
    </source>
</evidence>
<keyword evidence="14" id="KW-1185">Reference proteome</keyword>
<dbReference type="GO" id="GO:0008422">
    <property type="term" value="F:beta-glucosidase activity"/>
    <property type="evidence" value="ECO:0007669"/>
    <property type="project" value="UniProtKB-EC"/>
</dbReference>
<comment type="catalytic activity">
    <reaction evidence="1 10">
        <text>Hydrolysis of terminal, non-reducing beta-D-glucosyl residues with release of beta-D-glucose.</text>
        <dbReference type="EC" id="3.2.1.21"/>
    </reaction>
</comment>
<dbReference type="Gene3D" id="2.60.120.260">
    <property type="entry name" value="Galactose-binding domain-like"/>
    <property type="match status" value="1"/>
</dbReference>
<keyword evidence="9 10" id="KW-0624">Polysaccharide degradation</keyword>
<comment type="similarity">
    <text evidence="3 10">Belongs to the glycosyl hydrolase 3 family.</text>
</comment>
<name>A0A2T2N897_CORCC</name>
<dbReference type="Pfam" id="PF00933">
    <property type="entry name" value="Glyco_hydro_3"/>
    <property type="match status" value="1"/>
</dbReference>
<dbReference type="Proteomes" id="UP000240883">
    <property type="component" value="Unassembled WGS sequence"/>
</dbReference>
<evidence type="ECO:0000256" key="1">
    <source>
        <dbReference type="ARBA" id="ARBA00000448"/>
    </source>
</evidence>
<dbReference type="PANTHER" id="PTHR42715:SF27">
    <property type="entry name" value="BETA-GLUCOSIDASE-RELATED"/>
    <property type="match status" value="1"/>
</dbReference>
<evidence type="ECO:0000313" key="14">
    <source>
        <dbReference type="Proteomes" id="UP000240883"/>
    </source>
</evidence>
<keyword evidence="5 10" id="KW-0378">Hydrolase</keyword>
<dbReference type="Gene3D" id="3.40.50.1700">
    <property type="entry name" value="Glycoside hydrolase family 3 C-terminal domain"/>
    <property type="match status" value="1"/>
</dbReference>
<dbReference type="SUPFAM" id="SSF52279">
    <property type="entry name" value="Beta-D-glucan exohydrolase, C-terminal domain"/>
    <property type="match status" value="1"/>
</dbReference>
<dbReference type="InterPro" id="IPR002772">
    <property type="entry name" value="Glyco_hydro_3_C"/>
</dbReference>
<protein>
    <recommendedName>
        <fullName evidence="4 10">beta-glucosidase</fullName>
        <ecNumber evidence="4 10">3.2.1.21</ecNumber>
    </recommendedName>
</protein>
<proteinExistence type="inferred from homology"/>
<evidence type="ECO:0000256" key="5">
    <source>
        <dbReference type="ARBA" id="ARBA00022801"/>
    </source>
</evidence>
<reference evidence="13 14" key="1">
    <citation type="journal article" date="2018" name="Front. Microbiol.">
        <title>Genome-Wide Analysis of Corynespora cassiicola Leaf Fall Disease Putative Effectors.</title>
        <authorList>
            <person name="Lopez D."/>
            <person name="Ribeiro S."/>
            <person name="Label P."/>
            <person name="Fumanal B."/>
            <person name="Venisse J.S."/>
            <person name="Kohler A."/>
            <person name="de Oliveira R.R."/>
            <person name="Labutti K."/>
            <person name="Lipzen A."/>
            <person name="Lail K."/>
            <person name="Bauer D."/>
            <person name="Ohm R.A."/>
            <person name="Barry K.W."/>
            <person name="Spatafora J."/>
            <person name="Grigoriev I.V."/>
            <person name="Martin F.M."/>
            <person name="Pujade-Renaud V."/>
        </authorList>
    </citation>
    <scope>NUCLEOTIDE SEQUENCE [LARGE SCALE GENOMIC DNA]</scope>
    <source>
        <strain evidence="13 14">Philippines</strain>
    </source>
</reference>
<dbReference type="SUPFAM" id="SSF51445">
    <property type="entry name" value="(Trans)glycosidases"/>
    <property type="match status" value="1"/>
</dbReference>